<gene>
    <name evidence="2" type="ORF">FE374_14345</name>
</gene>
<name>A0A5B8C4E4_9MICO</name>
<feature type="transmembrane region" description="Helical" evidence="1">
    <location>
        <begin position="98"/>
        <end position="121"/>
    </location>
</feature>
<dbReference type="EMBL" id="CP040915">
    <property type="protein sequence ID" value="QDC25629.1"/>
    <property type="molecule type" value="Genomic_DNA"/>
</dbReference>
<dbReference type="KEGG" id="gyu:FE374_14345"/>
<dbReference type="OrthoDB" id="4476658at2"/>
<dbReference type="RefSeq" id="WP_139929879.1">
    <property type="nucleotide sequence ID" value="NZ_CP040915.1"/>
</dbReference>
<keyword evidence="1" id="KW-0472">Membrane</keyword>
<dbReference type="Proteomes" id="UP000314616">
    <property type="component" value="Chromosome"/>
</dbReference>
<proteinExistence type="predicted"/>
<evidence type="ECO:0000256" key="1">
    <source>
        <dbReference type="SAM" id="Phobius"/>
    </source>
</evidence>
<feature type="transmembrane region" description="Helical" evidence="1">
    <location>
        <begin position="60"/>
        <end position="78"/>
    </location>
</feature>
<dbReference type="AlphaFoldDB" id="A0A5B8C4E4"/>
<protein>
    <submittedName>
        <fullName evidence="2">Uncharacterized protein</fullName>
    </submittedName>
</protein>
<organism evidence="2 3">
    <name type="scientific">Georgenia yuyongxinii</name>
    <dbReference type="NCBI Taxonomy" id="2589797"/>
    <lineage>
        <taxon>Bacteria</taxon>
        <taxon>Bacillati</taxon>
        <taxon>Actinomycetota</taxon>
        <taxon>Actinomycetes</taxon>
        <taxon>Micrococcales</taxon>
        <taxon>Bogoriellaceae</taxon>
        <taxon>Georgenia</taxon>
    </lineage>
</organism>
<sequence>MNFEKSGKVAALIAGASVVAHLVAAVQMPLQGFGTALMLVMAFGCLVCVWHLWKAPSARRWAQTLLMYGAMLLAHLLIPMDHMHGHHGHEASGGSTMLSLSLALMVVMAVVAAVNLLLLAIRHSGAPRRTAAPVPEASRP</sequence>
<evidence type="ECO:0000313" key="3">
    <source>
        <dbReference type="Proteomes" id="UP000314616"/>
    </source>
</evidence>
<keyword evidence="1" id="KW-1133">Transmembrane helix</keyword>
<evidence type="ECO:0000313" key="2">
    <source>
        <dbReference type="EMBL" id="QDC25629.1"/>
    </source>
</evidence>
<accession>A0A5B8C4E4</accession>
<reference evidence="2 3" key="1">
    <citation type="submission" date="2019-05" db="EMBL/GenBank/DDBJ databases">
        <title>Georgenia *** sp. nov., and Georgenia *** sp. nov., isolated from the intestinal contents of plateau pika (Ochotona curzoniae) in the Qinghai-Tibet plateau of China.</title>
        <authorList>
            <person name="Tian Z."/>
        </authorList>
    </citation>
    <scope>NUCLEOTIDE SEQUENCE [LARGE SCALE GENOMIC DNA]</scope>
    <source>
        <strain evidence="2 3">Z443</strain>
    </source>
</reference>
<keyword evidence="1" id="KW-0812">Transmembrane</keyword>
<feature type="transmembrane region" description="Helical" evidence="1">
    <location>
        <begin position="35"/>
        <end position="53"/>
    </location>
</feature>